<evidence type="ECO:0000313" key="1">
    <source>
        <dbReference type="EMBL" id="EGG02852.1"/>
    </source>
</evidence>
<protein>
    <submittedName>
        <fullName evidence="1">Uncharacterized protein</fullName>
    </submittedName>
</protein>
<keyword evidence="2" id="KW-1185">Reference proteome</keyword>
<gene>
    <name evidence="1" type="ORF">MELLADRAFT_66068</name>
</gene>
<dbReference type="InParanoid" id="F4RXR5"/>
<sequence>MPNSVLMSAILPTTAEARNIVQIPKFVDWRLTAADLVLRDALGEPLNEPLKAYGYSMDNKKLELGRIYHLFGPFGQHPISGEAMIRHDQTAQSDLGAHTINRQEIAGNAYITSKGKVMDAEYDNVHNSNGSWNLTVVAEHEFVVPEPTEAFDFEVIYWFGYYTPHGSQWKRIKSNAIMSFSGKLVGKDPASGRFIVDVIDYAFIEV</sequence>
<dbReference type="GeneID" id="18930552"/>
<accession>F4RXR5</accession>
<organism evidence="2">
    <name type="scientific">Melampsora larici-populina (strain 98AG31 / pathotype 3-4-7)</name>
    <name type="common">Poplar leaf rust fungus</name>
    <dbReference type="NCBI Taxonomy" id="747676"/>
    <lineage>
        <taxon>Eukaryota</taxon>
        <taxon>Fungi</taxon>
        <taxon>Dikarya</taxon>
        <taxon>Basidiomycota</taxon>
        <taxon>Pucciniomycotina</taxon>
        <taxon>Pucciniomycetes</taxon>
        <taxon>Pucciniales</taxon>
        <taxon>Melampsoraceae</taxon>
        <taxon>Melampsora</taxon>
    </lineage>
</organism>
<name>F4RXR5_MELLP</name>
<dbReference type="Proteomes" id="UP000001072">
    <property type="component" value="Unassembled WGS sequence"/>
</dbReference>
<dbReference type="KEGG" id="mlr:MELLADRAFT_66068"/>
<dbReference type="EMBL" id="GL883128">
    <property type="protein sequence ID" value="EGG02852.1"/>
    <property type="molecule type" value="Genomic_DNA"/>
</dbReference>
<dbReference type="VEuPathDB" id="FungiDB:MELLADRAFT_66068"/>
<reference evidence="2" key="1">
    <citation type="journal article" date="2011" name="Proc. Natl. Acad. Sci. U.S.A.">
        <title>Obligate biotrophy features unraveled by the genomic analysis of rust fungi.</title>
        <authorList>
            <person name="Duplessis S."/>
            <person name="Cuomo C.A."/>
            <person name="Lin Y.-C."/>
            <person name="Aerts A."/>
            <person name="Tisserant E."/>
            <person name="Veneault-Fourrey C."/>
            <person name="Joly D.L."/>
            <person name="Hacquard S."/>
            <person name="Amselem J."/>
            <person name="Cantarel B.L."/>
            <person name="Chiu R."/>
            <person name="Coutinho P.M."/>
            <person name="Feau N."/>
            <person name="Field M."/>
            <person name="Frey P."/>
            <person name="Gelhaye E."/>
            <person name="Goldberg J."/>
            <person name="Grabherr M.G."/>
            <person name="Kodira C.D."/>
            <person name="Kohler A."/>
            <person name="Kuees U."/>
            <person name="Lindquist E.A."/>
            <person name="Lucas S.M."/>
            <person name="Mago R."/>
            <person name="Mauceli E."/>
            <person name="Morin E."/>
            <person name="Murat C."/>
            <person name="Pangilinan J.L."/>
            <person name="Park R."/>
            <person name="Pearson M."/>
            <person name="Quesneville H."/>
            <person name="Rouhier N."/>
            <person name="Sakthikumar S."/>
            <person name="Salamov A.A."/>
            <person name="Schmutz J."/>
            <person name="Selles B."/>
            <person name="Shapiro H."/>
            <person name="Tanguay P."/>
            <person name="Tuskan G.A."/>
            <person name="Henrissat B."/>
            <person name="Van de Peer Y."/>
            <person name="Rouze P."/>
            <person name="Ellis J.G."/>
            <person name="Dodds P.N."/>
            <person name="Schein J.E."/>
            <person name="Zhong S."/>
            <person name="Hamelin R.C."/>
            <person name="Grigoriev I.V."/>
            <person name="Szabo L.J."/>
            <person name="Martin F."/>
        </authorList>
    </citation>
    <scope>NUCLEOTIDE SEQUENCE [LARGE SCALE GENOMIC DNA]</scope>
    <source>
        <strain evidence="2">98AG31 / pathotype 3-4-7</strain>
    </source>
</reference>
<proteinExistence type="predicted"/>
<dbReference type="RefSeq" id="XP_007413965.1">
    <property type="nucleotide sequence ID" value="XM_007413903.1"/>
</dbReference>
<dbReference type="AlphaFoldDB" id="F4RXR5"/>
<evidence type="ECO:0000313" key="2">
    <source>
        <dbReference type="Proteomes" id="UP000001072"/>
    </source>
</evidence>
<dbReference type="HOGENOM" id="CLU_097631_0_0_1"/>